<protein>
    <submittedName>
        <fullName evidence="10">Sigma-54-dependent Fis family transcriptional regulator</fullName>
    </submittedName>
</protein>
<dbReference type="GO" id="GO:0000160">
    <property type="term" value="P:phosphorelay signal transduction system"/>
    <property type="evidence" value="ECO:0007669"/>
    <property type="project" value="InterPro"/>
</dbReference>
<name>A0A3D4V4R9_9BACT</name>
<dbReference type="InterPro" id="IPR011006">
    <property type="entry name" value="CheY-like_superfamily"/>
</dbReference>
<evidence type="ECO:0000256" key="5">
    <source>
        <dbReference type="ARBA" id="ARBA00023163"/>
    </source>
</evidence>
<dbReference type="PROSITE" id="PS50110">
    <property type="entry name" value="RESPONSE_REGULATORY"/>
    <property type="match status" value="1"/>
</dbReference>
<keyword evidence="5" id="KW-0804">Transcription</keyword>
<dbReference type="InterPro" id="IPR002078">
    <property type="entry name" value="Sigma_54_int"/>
</dbReference>
<feature type="domain" description="Response regulatory" evidence="9">
    <location>
        <begin position="42"/>
        <end position="156"/>
    </location>
</feature>
<dbReference type="PANTHER" id="PTHR32071">
    <property type="entry name" value="TRANSCRIPTIONAL REGULATORY PROTEIN"/>
    <property type="match status" value="1"/>
</dbReference>
<keyword evidence="2" id="KW-0067">ATP-binding</keyword>
<feature type="domain" description="Sigma-54 factor interaction" evidence="8">
    <location>
        <begin position="181"/>
        <end position="410"/>
    </location>
</feature>
<dbReference type="InterPro" id="IPR002197">
    <property type="entry name" value="HTH_Fis"/>
</dbReference>
<dbReference type="InterPro" id="IPR001789">
    <property type="entry name" value="Sig_transdc_resp-reg_receiver"/>
</dbReference>
<evidence type="ECO:0000259" key="8">
    <source>
        <dbReference type="PROSITE" id="PS50045"/>
    </source>
</evidence>
<dbReference type="FunFam" id="3.40.50.300:FF:000006">
    <property type="entry name" value="DNA-binding transcriptional regulator NtrC"/>
    <property type="match status" value="1"/>
</dbReference>
<feature type="region of interest" description="Disordered" evidence="7">
    <location>
        <begin position="1"/>
        <end position="23"/>
    </location>
</feature>
<dbReference type="InterPro" id="IPR058031">
    <property type="entry name" value="AAA_lid_NorR"/>
</dbReference>
<dbReference type="GO" id="GO:0005524">
    <property type="term" value="F:ATP binding"/>
    <property type="evidence" value="ECO:0007669"/>
    <property type="project" value="UniProtKB-KW"/>
</dbReference>
<dbReference type="Pfam" id="PF02954">
    <property type="entry name" value="HTH_8"/>
    <property type="match status" value="1"/>
</dbReference>
<dbReference type="SMART" id="SM00448">
    <property type="entry name" value="REC"/>
    <property type="match status" value="1"/>
</dbReference>
<comment type="caution">
    <text evidence="10">The sequence shown here is derived from an EMBL/GenBank/DDBJ whole genome shotgun (WGS) entry which is preliminary data.</text>
</comment>
<dbReference type="Gene3D" id="3.40.50.2300">
    <property type="match status" value="1"/>
</dbReference>
<dbReference type="InterPro" id="IPR003593">
    <property type="entry name" value="AAA+_ATPase"/>
</dbReference>
<dbReference type="Pfam" id="PF00072">
    <property type="entry name" value="Response_reg"/>
    <property type="match status" value="1"/>
</dbReference>
<evidence type="ECO:0000256" key="4">
    <source>
        <dbReference type="ARBA" id="ARBA00023125"/>
    </source>
</evidence>
<reference evidence="10 11" key="1">
    <citation type="journal article" date="2018" name="Nat. Biotechnol.">
        <title>A standardized bacterial taxonomy based on genome phylogeny substantially revises the tree of life.</title>
        <authorList>
            <person name="Parks D.H."/>
            <person name="Chuvochina M."/>
            <person name="Waite D.W."/>
            <person name="Rinke C."/>
            <person name="Skarshewski A."/>
            <person name="Chaumeil P.A."/>
            <person name="Hugenholtz P."/>
        </authorList>
    </citation>
    <scope>NUCLEOTIDE SEQUENCE [LARGE SCALE GENOMIC DNA]</scope>
    <source>
        <strain evidence="10">UBA8844</strain>
    </source>
</reference>
<evidence type="ECO:0000256" key="3">
    <source>
        <dbReference type="ARBA" id="ARBA00023015"/>
    </source>
</evidence>
<dbReference type="InterPro" id="IPR027417">
    <property type="entry name" value="P-loop_NTPase"/>
</dbReference>
<keyword evidence="4" id="KW-0238">DNA-binding</keyword>
<evidence type="ECO:0000313" key="10">
    <source>
        <dbReference type="EMBL" id="HCT55794.1"/>
    </source>
</evidence>
<dbReference type="Pfam" id="PF00158">
    <property type="entry name" value="Sigma54_activat"/>
    <property type="match status" value="1"/>
</dbReference>
<dbReference type="SUPFAM" id="SSF52540">
    <property type="entry name" value="P-loop containing nucleoside triphosphate hydrolases"/>
    <property type="match status" value="1"/>
</dbReference>
<dbReference type="Proteomes" id="UP000264071">
    <property type="component" value="Unassembled WGS sequence"/>
</dbReference>
<evidence type="ECO:0000256" key="1">
    <source>
        <dbReference type="ARBA" id="ARBA00022741"/>
    </source>
</evidence>
<dbReference type="InterPro" id="IPR025944">
    <property type="entry name" value="Sigma_54_int_dom_CS"/>
</dbReference>
<dbReference type="Gene3D" id="1.10.10.60">
    <property type="entry name" value="Homeodomain-like"/>
    <property type="match status" value="1"/>
</dbReference>
<dbReference type="SMART" id="SM00382">
    <property type="entry name" value="AAA"/>
    <property type="match status" value="1"/>
</dbReference>
<sequence length="526" mass="57482">MRLFLPGALPEKDAQARHASPGWHQPYSAGTSRLSVRAAMATILYVDDEVAVGLILEDTLAQAGHTPVGARNVPEALQVLERGGIDLIISDYRMPGLTGLEFIQLLTREGYDIPLIMLTGHASIEHAVTSIKAGAIDYITKPVRPQQLELAVDQALEFVRLRRENETLRKEVMQFRNERQIIGDSPAIRRILQTVSMAAPTRATVLLQGESGTGKELFARAIHDQSERRDKPFIKLNCAALPEGLVESALFGHEKGAFTGAIKRVEGAFERANRGTLLLDEISEMRLDLQAKLLRVLQEQEFERVGGTSPIKVDVRIVATTNRDLAMEADHGTFRQDLYYRLSTIPVLIPPLRDRAEDVPVLALRFAMRTAAEIGKKIEGLSQDALESLQQYPWPGNIRELQHVIERAVILTPDPIIQPHCLEGTRFGLAHSLGAPNMRPRAIATPGAQPVLAVSGAAAAPGSMNTPPNGGIALSSLNVADAERVLIQHALAAADNNRTKAADMLGISVRTLRNKLNGPGRENDEE</sequence>
<dbReference type="PROSITE" id="PS00675">
    <property type="entry name" value="SIGMA54_INTERACT_1"/>
    <property type="match status" value="1"/>
</dbReference>
<dbReference type="Gene3D" id="1.10.8.60">
    <property type="match status" value="1"/>
</dbReference>
<keyword evidence="3" id="KW-0805">Transcription regulation</keyword>
<dbReference type="InterPro" id="IPR009057">
    <property type="entry name" value="Homeodomain-like_sf"/>
</dbReference>
<dbReference type="CDD" id="cd00009">
    <property type="entry name" value="AAA"/>
    <property type="match status" value="1"/>
</dbReference>
<evidence type="ECO:0000256" key="7">
    <source>
        <dbReference type="SAM" id="MobiDB-lite"/>
    </source>
</evidence>
<dbReference type="PROSITE" id="PS50045">
    <property type="entry name" value="SIGMA54_INTERACT_4"/>
    <property type="match status" value="1"/>
</dbReference>
<dbReference type="EMBL" id="DPIY01000001">
    <property type="protein sequence ID" value="HCT55794.1"/>
    <property type="molecule type" value="Genomic_DNA"/>
</dbReference>
<evidence type="ECO:0000256" key="6">
    <source>
        <dbReference type="PROSITE-ProRule" id="PRU00169"/>
    </source>
</evidence>
<dbReference type="SUPFAM" id="SSF52172">
    <property type="entry name" value="CheY-like"/>
    <property type="match status" value="1"/>
</dbReference>
<dbReference type="GO" id="GO:0043565">
    <property type="term" value="F:sequence-specific DNA binding"/>
    <property type="evidence" value="ECO:0007669"/>
    <property type="project" value="InterPro"/>
</dbReference>
<feature type="modified residue" description="4-aspartylphosphate" evidence="6">
    <location>
        <position position="91"/>
    </location>
</feature>
<evidence type="ECO:0000259" key="9">
    <source>
        <dbReference type="PROSITE" id="PS50110"/>
    </source>
</evidence>
<dbReference type="PROSITE" id="PS00688">
    <property type="entry name" value="SIGMA54_INTERACT_3"/>
    <property type="match status" value="1"/>
</dbReference>
<evidence type="ECO:0000256" key="2">
    <source>
        <dbReference type="ARBA" id="ARBA00022840"/>
    </source>
</evidence>
<gene>
    <name evidence="10" type="ORF">DGD08_01135</name>
</gene>
<dbReference type="InterPro" id="IPR025662">
    <property type="entry name" value="Sigma_54_int_dom_ATP-bd_1"/>
</dbReference>
<organism evidence="10 11">
    <name type="scientific">Gemmatimonas aurantiaca</name>
    <dbReference type="NCBI Taxonomy" id="173480"/>
    <lineage>
        <taxon>Bacteria</taxon>
        <taxon>Pseudomonadati</taxon>
        <taxon>Gemmatimonadota</taxon>
        <taxon>Gemmatimonadia</taxon>
        <taxon>Gemmatimonadales</taxon>
        <taxon>Gemmatimonadaceae</taxon>
        <taxon>Gemmatimonas</taxon>
    </lineage>
</organism>
<evidence type="ECO:0000313" key="11">
    <source>
        <dbReference type="Proteomes" id="UP000264071"/>
    </source>
</evidence>
<dbReference type="Gene3D" id="3.40.50.300">
    <property type="entry name" value="P-loop containing nucleotide triphosphate hydrolases"/>
    <property type="match status" value="1"/>
</dbReference>
<accession>A0A3D4V4R9</accession>
<proteinExistence type="predicted"/>
<dbReference type="GO" id="GO:0006355">
    <property type="term" value="P:regulation of DNA-templated transcription"/>
    <property type="evidence" value="ECO:0007669"/>
    <property type="project" value="InterPro"/>
</dbReference>
<dbReference type="AlphaFoldDB" id="A0A3D4V4R9"/>
<dbReference type="Pfam" id="PF25601">
    <property type="entry name" value="AAA_lid_14"/>
    <property type="match status" value="1"/>
</dbReference>
<dbReference type="SUPFAM" id="SSF46689">
    <property type="entry name" value="Homeodomain-like"/>
    <property type="match status" value="1"/>
</dbReference>
<dbReference type="OMA" id="SLMSHDW"/>
<keyword evidence="6" id="KW-0597">Phosphoprotein</keyword>
<keyword evidence="1" id="KW-0547">Nucleotide-binding</keyword>
<dbReference type="PRINTS" id="PR01590">
    <property type="entry name" value="HTHFIS"/>
</dbReference>
<dbReference type="PANTHER" id="PTHR32071:SF117">
    <property type="entry name" value="PTS-DEPENDENT DIHYDROXYACETONE KINASE OPERON REGULATORY PROTEIN-RELATED"/>
    <property type="match status" value="1"/>
</dbReference>